<dbReference type="Proteomes" id="UP001497444">
    <property type="component" value="Chromosome 6"/>
</dbReference>
<feature type="region of interest" description="Disordered" evidence="9">
    <location>
        <begin position="77"/>
        <end position="109"/>
    </location>
</feature>
<dbReference type="InterPro" id="IPR000504">
    <property type="entry name" value="RRM_dom"/>
</dbReference>
<dbReference type="CDD" id="cd21608">
    <property type="entry name" value="RRM2_NsCP33_like"/>
    <property type="match status" value="1"/>
</dbReference>
<evidence type="ECO:0000256" key="7">
    <source>
        <dbReference type="ARBA" id="ARBA00023274"/>
    </source>
</evidence>
<keyword evidence="3" id="KW-0934">Plastid</keyword>
<sequence>MALARRIPLIKFPNRRGLPVPASSNSGVPTPTAPPASSASVKTAMPVGAAAVGGTAASQPPRTAVSPQEIEAILQRSKPYERSSFLEDSPLGATPVERTTPPPPAVEEGPKLYVGNLPWTCDSQQLAEIFQDCGTVELVEVIYDRETSRSRGFGFVTMASQAEASAAKQTLDGYMLGGRSLTVSFPQSNRDRPRPPPRREFGGGNGVGAGSFDSGNKLFVGNLSWGVDDASLQNMFSRYGTVVDARVVYDRETGRSRGFGFVTLSNADEVNEAIQNMDGADFDGRQIRVNLAGDKPPPRIREY</sequence>
<reference evidence="11" key="1">
    <citation type="submission" date="2024-02" db="EMBL/GenBank/DDBJ databases">
        <authorList>
            <consortium name="ELIXIR-Norway"/>
            <consortium name="Elixir Norway"/>
        </authorList>
    </citation>
    <scope>NUCLEOTIDE SEQUENCE</scope>
</reference>
<comment type="subcellular location">
    <subcellularLocation>
        <location evidence="1">Plastid</location>
        <location evidence="1">Chloroplast</location>
    </subcellularLocation>
</comment>
<evidence type="ECO:0000313" key="11">
    <source>
        <dbReference type="EMBL" id="CAK9274619.1"/>
    </source>
</evidence>
<evidence type="ECO:0000256" key="6">
    <source>
        <dbReference type="ARBA" id="ARBA00022884"/>
    </source>
</evidence>
<dbReference type="EMBL" id="OZ020101">
    <property type="protein sequence ID" value="CAK9274619.1"/>
    <property type="molecule type" value="Genomic_DNA"/>
</dbReference>
<accession>A0ABP0X7R5</accession>
<dbReference type="InterPro" id="IPR048289">
    <property type="entry name" value="RRM2_NsCP33-like"/>
</dbReference>
<feature type="compositionally biased region" description="Basic and acidic residues" evidence="9">
    <location>
        <begin position="189"/>
        <end position="201"/>
    </location>
</feature>
<keyword evidence="2" id="KW-0150">Chloroplast</keyword>
<evidence type="ECO:0000313" key="12">
    <source>
        <dbReference type="Proteomes" id="UP001497444"/>
    </source>
</evidence>
<gene>
    <name evidence="11" type="ORF">CSSPJE1EN1_LOCUS20097</name>
</gene>
<feature type="region of interest" description="Disordered" evidence="9">
    <location>
        <begin position="182"/>
        <end position="209"/>
    </location>
</feature>
<keyword evidence="4" id="KW-0507">mRNA processing</keyword>
<keyword evidence="7" id="KW-0687">Ribonucleoprotein</keyword>
<organism evidence="11 12">
    <name type="scientific">Sphagnum jensenii</name>
    <dbReference type="NCBI Taxonomy" id="128206"/>
    <lineage>
        <taxon>Eukaryota</taxon>
        <taxon>Viridiplantae</taxon>
        <taxon>Streptophyta</taxon>
        <taxon>Embryophyta</taxon>
        <taxon>Bryophyta</taxon>
        <taxon>Sphagnophytina</taxon>
        <taxon>Sphagnopsida</taxon>
        <taxon>Sphagnales</taxon>
        <taxon>Sphagnaceae</taxon>
        <taxon>Sphagnum</taxon>
    </lineage>
</organism>
<dbReference type="PROSITE" id="PS50102">
    <property type="entry name" value="RRM"/>
    <property type="match status" value="2"/>
</dbReference>
<dbReference type="InterPro" id="IPR050502">
    <property type="entry name" value="Euk_RNA-bind_prot"/>
</dbReference>
<dbReference type="InterPro" id="IPR035979">
    <property type="entry name" value="RBD_domain_sf"/>
</dbReference>
<feature type="region of interest" description="Disordered" evidence="9">
    <location>
        <begin position="14"/>
        <end position="42"/>
    </location>
</feature>
<feature type="domain" description="RRM" evidence="10">
    <location>
        <begin position="216"/>
        <end position="294"/>
    </location>
</feature>
<dbReference type="SUPFAM" id="SSF54928">
    <property type="entry name" value="RNA-binding domain, RBD"/>
    <property type="match status" value="2"/>
</dbReference>
<dbReference type="SMART" id="SM00360">
    <property type="entry name" value="RRM"/>
    <property type="match status" value="2"/>
</dbReference>
<evidence type="ECO:0000256" key="8">
    <source>
        <dbReference type="PROSITE-ProRule" id="PRU00176"/>
    </source>
</evidence>
<dbReference type="InterPro" id="IPR012677">
    <property type="entry name" value="Nucleotide-bd_a/b_plait_sf"/>
</dbReference>
<evidence type="ECO:0000256" key="5">
    <source>
        <dbReference type="ARBA" id="ARBA00022737"/>
    </source>
</evidence>
<keyword evidence="5" id="KW-0677">Repeat</keyword>
<evidence type="ECO:0000256" key="4">
    <source>
        <dbReference type="ARBA" id="ARBA00022664"/>
    </source>
</evidence>
<evidence type="ECO:0000256" key="3">
    <source>
        <dbReference type="ARBA" id="ARBA00022640"/>
    </source>
</evidence>
<evidence type="ECO:0000256" key="2">
    <source>
        <dbReference type="ARBA" id="ARBA00022528"/>
    </source>
</evidence>
<keyword evidence="12" id="KW-1185">Reference proteome</keyword>
<evidence type="ECO:0000259" key="10">
    <source>
        <dbReference type="PROSITE" id="PS50102"/>
    </source>
</evidence>
<keyword evidence="6 8" id="KW-0694">RNA-binding</keyword>
<dbReference type="PANTHER" id="PTHR48025">
    <property type="entry name" value="OS02G0815200 PROTEIN"/>
    <property type="match status" value="1"/>
</dbReference>
<name>A0ABP0X7R5_9BRYO</name>
<dbReference type="Pfam" id="PF00076">
    <property type="entry name" value="RRM_1"/>
    <property type="match status" value="2"/>
</dbReference>
<evidence type="ECO:0000256" key="9">
    <source>
        <dbReference type="SAM" id="MobiDB-lite"/>
    </source>
</evidence>
<proteinExistence type="predicted"/>
<dbReference type="PANTHER" id="PTHR48025:SF1">
    <property type="entry name" value="RRM DOMAIN-CONTAINING PROTEIN"/>
    <property type="match status" value="1"/>
</dbReference>
<dbReference type="Gene3D" id="3.30.70.330">
    <property type="match status" value="2"/>
</dbReference>
<protein>
    <recommendedName>
        <fullName evidence="10">RRM domain-containing protein</fullName>
    </recommendedName>
</protein>
<feature type="domain" description="RRM" evidence="10">
    <location>
        <begin position="110"/>
        <end position="188"/>
    </location>
</feature>
<evidence type="ECO:0000256" key="1">
    <source>
        <dbReference type="ARBA" id="ARBA00004229"/>
    </source>
</evidence>